<gene>
    <name evidence="2" type="ORF">MICPUN_54727</name>
</gene>
<dbReference type="EMBL" id="CP001331">
    <property type="protein sequence ID" value="ACO67077.1"/>
    <property type="molecule type" value="Genomic_DNA"/>
</dbReference>
<organism evidence="2 3">
    <name type="scientific">Micromonas commoda (strain RCC299 / NOUM17 / CCMP2709)</name>
    <name type="common">Picoplanktonic green alga</name>
    <dbReference type="NCBI Taxonomy" id="296587"/>
    <lineage>
        <taxon>Eukaryota</taxon>
        <taxon>Viridiplantae</taxon>
        <taxon>Chlorophyta</taxon>
        <taxon>Mamiellophyceae</taxon>
        <taxon>Mamiellales</taxon>
        <taxon>Mamiellaceae</taxon>
        <taxon>Micromonas</taxon>
    </lineage>
</organism>
<feature type="compositionally biased region" description="Acidic residues" evidence="1">
    <location>
        <begin position="171"/>
        <end position="180"/>
    </location>
</feature>
<protein>
    <submittedName>
        <fullName evidence="2">Uncharacterized protein</fullName>
    </submittedName>
</protein>
<name>C1EFF7_MICCC</name>
<sequence length="229" mass="23720">MLFCRRFVDPNSGARSSSSTSTTAAISPALGLLSFSSSDGMSTTLTCVGDADASAPPISDISRLPPRPVPLPAAAAAASARSSSALSSSRRARRRASRWPRCRCSPSAPSRCRSRSALRRSISSLSPRRRVQHPQMTANANARMPNDATVRSTGPSPSPTAASVGEGGGPGDDDDDDDADPASPLAPATHSLAATHAAMSERHRARVPAAVARAARPIHPSTPALRRLN</sequence>
<feature type="region of interest" description="Disordered" evidence="1">
    <location>
        <begin position="56"/>
        <end position="229"/>
    </location>
</feature>
<accession>C1EFF7</accession>
<feature type="compositionally biased region" description="Low complexity" evidence="1">
    <location>
        <begin position="102"/>
        <end position="111"/>
    </location>
</feature>
<dbReference type="Proteomes" id="UP000002009">
    <property type="component" value="Chromosome 13"/>
</dbReference>
<feature type="compositionally biased region" description="Low complexity" evidence="1">
    <location>
        <begin position="207"/>
        <end position="217"/>
    </location>
</feature>
<evidence type="ECO:0000313" key="2">
    <source>
        <dbReference type="EMBL" id="ACO67077.1"/>
    </source>
</evidence>
<reference evidence="2 3" key="1">
    <citation type="journal article" date="2009" name="Science">
        <title>Green evolution and dynamic adaptations revealed by genomes of the marine picoeukaryotes Micromonas.</title>
        <authorList>
            <person name="Worden A.Z."/>
            <person name="Lee J.H."/>
            <person name="Mock T."/>
            <person name="Rouze P."/>
            <person name="Simmons M.P."/>
            <person name="Aerts A.L."/>
            <person name="Allen A.E."/>
            <person name="Cuvelier M.L."/>
            <person name="Derelle E."/>
            <person name="Everett M.V."/>
            <person name="Foulon E."/>
            <person name="Grimwood J."/>
            <person name="Gundlach H."/>
            <person name="Henrissat B."/>
            <person name="Napoli C."/>
            <person name="McDonald S.M."/>
            <person name="Parker M.S."/>
            <person name="Rombauts S."/>
            <person name="Salamov A."/>
            <person name="Von Dassow P."/>
            <person name="Badger J.H."/>
            <person name="Coutinho P.M."/>
            <person name="Demir E."/>
            <person name="Dubchak I."/>
            <person name="Gentemann C."/>
            <person name="Eikrem W."/>
            <person name="Gready J.E."/>
            <person name="John U."/>
            <person name="Lanier W."/>
            <person name="Lindquist E.A."/>
            <person name="Lucas S."/>
            <person name="Mayer K.F."/>
            <person name="Moreau H."/>
            <person name="Not F."/>
            <person name="Otillar R."/>
            <person name="Panaud O."/>
            <person name="Pangilinan J."/>
            <person name="Paulsen I."/>
            <person name="Piegu B."/>
            <person name="Poliakov A."/>
            <person name="Robbens S."/>
            <person name="Schmutz J."/>
            <person name="Toulza E."/>
            <person name="Wyss T."/>
            <person name="Zelensky A."/>
            <person name="Zhou K."/>
            <person name="Armbrust E.V."/>
            <person name="Bhattacharya D."/>
            <person name="Goodenough U.W."/>
            <person name="Van de Peer Y."/>
            <person name="Grigoriev I.V."/>
        </authorList>
    </citation>
    <scope>NUCLEOTIDE SEQUENCE [LARGE SCALE GENOMIC DNA]</scope>
    <source>
        <strain evidence="3">RCC299 / NOUM17</strain>
    </source>
</reference>
<proteinExistence type="predicted"/>
<dbReference type="RefSeq" id="XP_002505819.1">
    <property type="nucleotide sequence ID" value="XM_002505773.1"/>
</dbReference>
<evidence type="ECO:0000313" key="3">
    <source>
        <dbReference type="Proteomes" id="UP000002009"/>
    </source>
</evidence>
<dbReference type="AlphaFoldDB" id="C1EFF7"/>
<dbReference type="InParanoid" id="C1EFF7"/>
<keyword evidence="3" id="KW-1185">Reference proteome</keyword>
<evidence type="ECO:0000256" key="1">
    <source>
        <dbReference type="SAM" id="MobiDB-lite"/>
    </source>
</evidence>
<feature type="compositionally biased region" description="Low complexity" evidence="1">
    <location>
        <begin position="72"/>
        <end position="89"/>
    </location>
</feature>
<feature type="compositionally biased region" description="Low complexity" evidence="1">
    <location>
        <begin position="152"/>
        <end position="163"/>
    </location>
</feature>
<dbReference type="KEGG" id="mis:MICPUN_54727"/>
<feature type="compositionally biased region" description="Basic residues" evidence="1">
    <location>
        <begin position="90"/>
        <end position="101"/>
    </location>
</feature>
<dbReference type="GeneID" id="8248521"/>